<gene>
    <name evidence="2" type="ORF">GCM10007414_26510</name>
</gene>
<dbReference type="RefSeq" id="WP_055733856.1">
    <property type="nucleotide sequence ID" value="NZ_BMDY01000016.1"/>
</dbReference>
<comment type="subcellular location">
    <subcellularLocation>
        <location evidence="1">Cell membrane</location>
        <topology evidence="1">Multi-pass membrane protein</topology>
    </subcellularLocation>
</comment>
<evidence type="ECO:0000256" key="1">
    <source>
        <dbReference type="RuleBase" id="RU363076"/>
    </source>
</evidence>
<keyword evidence="1" id="KW-1003">Cell membrane</keyword>
<dbReference type="Proteomes" id="UP000651977">
    <property type="component" value="Unassembled WGS sequence"/>
</dbReference>
<reference evidence="3" key="1">
    <citation type="journal article" date="2019" name="Int. J. Syst. Evol. Microbiol.">
        <title>The Global Catalogue of Microorganisms (GCM) 10K type strain sequencing project: providing services to taxonomists for standard genome sequencing and annotation.</title>
        <authorList>
            <consortium name="The Broad Institute Genomics Platform"/>
            <consortium name="The Broad Institute Genome Sequencing Center for Infectious Disease"/>
            <person name="Wu L."/>
            <person name="Ma J."/>
        </authorList>
    </citation>
    <scope>NUCLEOTIDE SEQUENCE [LARGE SCALE GENOMIC DNA]</scope>
    <source>
        <strain evidence="3">CGMCC 1.10131</strain>
    </source>
</reference>
<evidence type="ECO:0000313" key="3">
    <source>
        <dbReference type="Proteomes" id="UP000651977"/>
    </source>
</evidence>
<keyword evidence="1" id="KW-0472">Membrane</keyword>
<sequence>MAIAKTSQCIDRKPVSYRLWLFVLLMVALIALMVKLSLWQWQRAEQKQQLLEQYLQLSQQASSLQAALSEGPKAFQRVEVSQIQALNQLLWLDNQIQNGRVGYDVFTLAATPQGKVLVRLGWQPAPMSRGQLPEAPRTENLPQQYRLRQISHSLLLDKQHWLESLPQGLRVQQIDLAGLAAHWQVELLPFVLDSQLQFSSEQLVAMPPHKHQAYALQWLLMAIVASGLTIYFCWRSRNKESA</sequence>
<protein>
    <recommendedName>
        <fullName evidence="1">SURF1-like protein</fullName>
    </recommendedName>
</protein>
<proteinExistence type="inferred from homology"/>
<comment type="similarity">
    <text evidence="1">Belongs to the SURF1 family.</text>
</comment>
<accession>A0ABQ1I325</accession>
<feature type="transmembrane region" description="Helical" evidence="1">
    <location>
        <begin position="20"/>
        <end position="41"/>
    </location>
</feature>
<dbReference type="EMBL" id="BMDY01000016">
    <property type="protein sequence ID" value="GGB11716.1"/>
    <property type="molecule type" value="Genomic_DNA"/>
</dbReference>
<keyword evidence="3" id="KW-1185">Reference proteome</keyword>
<dbReference type="PROSITE" id="PS50895">
    <property type="entry name" value="SURF1"/>
    <property type="match status" value="1"/>
</dbReference>
<dbReference type="CDD" id="cd06662">
    <property type="entry name" value="SURF1"/>
    <property type="match status" value="1"/>
</dbReference>
<organism evidence="2 3">
    <name type="scientific">Agarivorans gilvus</name>
    <dbReference type="NCBI Taxonomy" id="680279"/>
    <lineage>
        <taxon>Bacteria</taxon>
        <taxon>Pseudomonadati</taxon>
        <taxon>Pseudomonadota</taxon>
        <taxon>Gammaproteobacteria</taxon>
        <taxon>Alteromonadales</taxon>
        <taxon>Alteromonadaceae</taxon>
        <taxon>Agarivorans</taxon>
    </lineage>
</organism>
<name>A0ABQ1I325_9ALTE</name>
<keyword evidence="1" id="KW-1133">Transmembrane helix</keyword>
<keyword evidence="1" id="KW-0812">Transmembrane</keyword>
<evidence type="ECO:0000313" key="2">
    <source>
        <dbReference type="EMBL" id="GGB11716.1"/>
    </source>
</evidence>
<feature type="transmembrane region" description="Helical" evidence="1">
    <location>
        <begin position="215"/>
        <end position="234"/>
    </location>
</feature>
<dbReference type="InterPro" id="IPR002994">
    <property type="entry name" value="Surf1/Shy1"/>
</dbReference>
<comment type="caution">
    <text evidence="2">The sequence shown here is derived from an EMBL/GenBank/DDBJ whole genome shotgun (WGS) entry which is preliminary data.</text>
</comment>
<dbReference type="Pfam" id="PF02104">
    <property type="entry name" value="SURF1"/>
    <property type="match status" value="1"/>
</dbReference>